<feature type="region of interest" description="Disordered" evidence="7">
    <location>
        <begin position="1"/>
        <end position="35"/>
    </location>
</feature>
<dbReference type="AlphaFoldDB" id="A0AAF1BWF8"/>
<evidence type="ECO:0000256" key="2">
    <source>
        <dbReference type="ARBA" id="ARBA00023015"/>
    </source>
</evidence>
<dbReference type="EMBL" id="OR751380">
    <property type="protein sequence ID" value="WPD49283.1"/>
    <property type="molecule type" value="mRNA"/>
</dbReference>
<feature type="domain" description="AP2/ERF" evidence="8">
    <location>
        <begin position="97"/>
        <end position="169"/>
    </location>
</feature>
<dbReference type="SUPFAM" id="SSF54171">
    <property type="entry name" value="DNA-binding domain"/>
    <property type="match status" value="2"/>
</dbReference>
<dbReference type="InterPro" id="IPR036955">
    <property type="entry name" value="AP2/ERF_dom_sf"/>
</dbReference>
<keyword evidence="3" id="KW-0238">DNA-binding</keyword>
<reference evidence="9" key="1">
    <citation type="submission" date="2023-10" db="EMBL/GenBank/DDBJ databases">
        <title>How to awaken a sleeping giant: antagonistic expression of flowering locus T homologs and elements of the age related pathway are associated with the flowering transition in Agave tequilana.</title>
        <authorList>
            <person name="Hernandez-Soriano L."/>
            <person name="Galvez-Sandre L."/>
            <person name="Avila De Dios E."/>
            <person name="Simpson J."/>
        </authorList>
    </citation>
    <scope>NUCLEOTIDE SEQUENCE</scope>
</reference>
<evidence type="ECO:0000256" key="3">
    <source>
        <dbReference type="ARBA" id="ARBA00023125"/>
    </source>
</evidence>
<accession>A0AAF1BWF8</accession>
<evidence type="ECO:0000259" key="8">
    <source>
        <dbReference type="PROSITE" id="PS51032"/>
    </source>
</evidence>
<dbReference type="PROSITE" id="PS51032">
    <property type="entry name" value="AP2_ERF"/>
    <property type="match status" value="2"/>
</dbReference>
<proteinExistence type="evidence at transcript level"/>
<dbReference type="GO" id="GO:0009909">
    <property type="term" value="P:regulation of flower development"/>
    <property type="evidence" value="ECO:0007669"/>
    <property type="project" value="UniProtKB-ARBA"/>
</dbReference>
<dbReference type="InterPro" id="IPR001471">
    <property type="entry name" value="AP2/ERF_dom"/>
</dbReference>
<evidence type="ECO:0000256" key="7">
    <source>
        <dbReference type="SAM" id="MobiDB-lite"/>
    </source>
</evidence>
<organism evidence="9">
    <name type="scientific">Agave tequilana</name>
    <name type="common">Tequila agave</name>
    <dbReference type="NCBI Taxonomy" id="386106"/>
    <lineage>
        <taxon>Eukaryota</taxon>
        <taxon>Viridiplantae</taxon>
        <taxon>Streptophyta</taxon>
        <taxon>Embryophyta</taxon>
        <taxon>Tracheophyta</taxon>
        <taxon>Spermatophyta</taxon>
        <taxon>Magnoliopsida</taxon>
        <taxon>Liliopsida</taxon>
        <taxon>Asparagales</taxon>
        <taxon>Asparagaceae</taxon>
        <taxon>Agavoideae</taxon>
        <taxon>Agave</taxon>
    </lineage>
</organism>
<dbReference type="GO" id="GO:0005634">
    <property type="term" value="C:nucleus"/>
    <property type="evidence" value="ECO:0007669"/>
    <property type="project" value="UniProtKB-SubCell"/>
</dbReference>
<dbReference type="PRINTS" id="PR00367">
    <property type="entry name" value="ETHRSPELEMNT"/>
</dbReference>
<evidence type="ECO:0000256" key="6">
    <source>
        <dbReference type="ARBA" id="ARBA00037973"/>
    </source>
</evidence>
<evidence type="ECO:0000256" key="1">
    <source>
        <dbReference type="ARBA" id="ARBA00004123"/>
    </source>
</evidence>
<evidence type="ECO:0000313" key="9">
    <source>
        <dbReference type="EMBL" id="WPD49283.1"/>
    </source>
</evidence>
<feature type="domain" description="AP2/ERF" evidence="8">
    <location>
        <begin position="205"/>
        <end position="262"/>
    </location>
</feature>
<evidence type="ECO:0000256" key="5">
    <source>
        <dbReference type="ARBA" id="ARBA00023242"/>
    </source>
</evidence>
<comment type="similarity">
    <text evidence="6">Belongs to the AP2/ERF transcription factor family. AP2 subfamily.</text>
</comment>
<dbReference type="PANTHER" id="PTHR32467">
    <property type="entry name" value="AP2-LIKE ETHYLENE-RESPONSIVE TRANSCRIPTION FACTOR"/>
    <property type="match status" value="1"/>
</dbReference>
<dbReference type="PANTHER" id="PTHR32467:SF118">
    <property type="entry name" value="ETHYLENE-RESPONSIVE TRANSCRIPTION FACTOR RAP2-7"/>
    <property type="match status" value="1"/>
</dbReference>
<keyword evidence="5" id="KW-0539">Nucleus</keyword>
<feature type="region of interest" description="Disordered" evidence="7">
    <location>
        <begin position="66"/>
        <end position="97"/>
    </location>
</feature>
<dbReference type="CDD" id="cd00018">
    <property type="entry name" value="AP2"/>
    <property type="match status" value="1"/>
</dbReference>
<sequence length="397" mass="44316">MVLDLNLSPPTPRDSSVESGTSNSSVDEEGGGFVTRELFPQSKGLGLVQDASSSSSSSSSLVDLSFGGCDFRPPPPPSQQQQMMKRTRRGPRSRSSQYRGVTFYRRTGRWESHICLTRLCFPHLFPHLSSRDTRKQVYLGGFDTAYAAARAYDRAAIKFRGVEADINFNLNDYEDDLKQMKNLTKEEFVHVLRRQSNGFARGSSKYRGVTCHKCGHWAARMGQFLGKKYIYLGLFNSEVEAARAYDKAAIKSNGREAVTNFTNFDPSTYDGEILPETDDNVVCSDLVSSLNLDLDLKISQCDIYSPNKNDNSLGIQFNSGSLEASDAWNAKVGNPVTHLDVYPSSLATAPMESRVWSAPYPGFFPIDEERATKKRPEWGMQALPNWAWQMHGRAPLP</sequence>
<dbReference type="GO" id="GO:0003700">
    <property type="term" value="F:DNA-binding transcription factor activity"/>
    <property type="evidence" value="ECO:0007669"/>
    <property type="project" value="InterPro"/>
</dbReference>
<name>A0AAF1BWF8_AGATE</name>
<comment type="subcellular location">
    <subcellularLocation>
        <location evidence="1">Nucleus</location>
    </subcellularLocation>
</comment>
<dbReference type="InterPro" id="IPR016177">
    <property type="entry name" value="DNA-bd_dom_sf"/>
</dbReference>
<protein>
    <submittedName>
        <fullName evidence="9">APETALA2-like protein</fullName>
    </submittedName>
</protein>
<keyword evidence="4" id="KW-0804">Transcription</keyword>
<dbReference type="Pfam" id="PF00847">
    <property type="entry name" value="AP2"/>
    <property type="match status" value="1"/>
</dbReference>
<dbReference type="GO" id="GO:0003677">
    <property type="term" value="F:DNA binding"/>
    <property type="evidence" value="ECO:0007669"/>
    <property type="project" value="UniProtKB-KW"/>
</dbReference>
<dbReference type="Gene3D" id="3.30.730.10">
    <property type="entry name" value="AP2/ERF domain"/>
    <property type="match status" value="2"/>
</dbReference>
<dbReference type="FunFam" id="3.30.730.10:FF:000004">
    <property type="entry name" value="AP2-like ethylene-responsive transcription factor"/>
    <property type="match status" value="1"/>
</dbReference>
<keyword evidence="2" id="KW-0805">Transcription regulation</keyword>
<evidence type="ECO:0000256" key="4">
    <source>
        <dbReference type="ARBA" id="ARBA00023163"/>
    </source>
</evidence>
<dbReference type="SMART" id="SM00380">
    <property type="entry name" value="AP2"/>
    <property type="match status" value="2"/>
</dbReference>